<reference evidence="10 11" key="1">
    <citation type="journal article" date="2024" name="Environ. Microbiol.">
        <title>Novel evolutionary insights on the interactions of the Holosporales (Alphaproteobacteria) with eukaryotic hosts from comparative genomics.</title>
        <authorList>
            <person name="Giovannini M."/>
            <person name="Petroni G."/>
            <person name="Castelli M."/>
        </authorList>
    </citation>
    <scope>NUCLEOTIDE SEQUENCE [LARGE SCALE GENOMIC DNA]</scope>
    <source>
        <strain evidence="10 11">US_Bl 15I1</strain>
    </source>
</reference>
<dbReference type="PANTHER" id="PTHR23502">
    <property type="entry name" value="MAJOR FACILITATOR SUPERFAMILY"/>
    <property type="match status" value="1"/>
</dbReference>
<dbReference type="NCBIfam" id="TIGR00710">
    <property type="entry name" value="efflux_Bcr_CflA"/>
    <property type="match status" value="1"/>
</dbReference>
<keyword evidence="3 8" id="KW-0813">Transport</keyword>
<feature type="transmembrane region" description="Helical" evidence="8">
    <location>
        <begin position="12"/>
        <end position="35"/>
    </location>
</feature>
<keyword evidence="4" id="KW-1003">Cell membrane</keyword>
<evidence type="ECO:0000256" key="4">
    <source>
        <dbReference type="ARBA" id="ARBA00022475"/>
    </source>
</evidence>
<dbReference type="PANTHER" id="PTHR23502:SF132">
    <property type="entry name" value="POLYAMINE TRANSPORTER 2-RELATED"/>
    <property type="match status" value="1"/>
</dbReference>
<evidence type="ECO:0000256" key="7">
    <source>
        <dbReference type="ARBA" id="ARBA00023136"/>
    </source>
</evidence>
<dbReference type="EMBL" id="CP133270">
    <property type="protein sequence ID" value="WVX66132.1"/>
    <property type="molecule type" value="Genomic_DNA"/>
</dbReference>
<dbReference type="InterPro" id="IPR004812">
    <property type="entry name" value="Efflux_drug-R_Bcr/CmlA"/>
</dbReference>
<keyword evidence="11" id="KW-1185">Reference proteome</keyword>
<feature type="transmembrane region" description="Helical" evidence="8">
    <location>
        <begin position="50"/>
        <end position="70"/>
    </location>
</feature>
<organism evidence="10 11">
    <name type="scientific">Candidatus Bealeia paramacronuclearis</name>
    <dbReference type="NCBI Taxonomy" id="1921001"/>
    <lineage>
        <taxon>Bacteria</taxon>
        <taxon>Pseudomonadati</taxon>
        <taxon>Pseudomonadota</taxon>
        <taxon>Alphaproteobacteria</taxon>
        <taxon>Holosporales</taxon>
        <taxon>Holosporaceae</taxon>
        <taxon>Candidatus Bealeia</taxon>
    </lineage>
</organism>
<dbReference type="InterPro" id="IPR020846">
    <property type="entry name" value="MFS_dom"/>
</dbReference>
<feature type="transmembrane region" description="Helical" evidence="8">
    <location>
        <begin position="171"/>
        <end position="191"/>
    </location>
</feature>
<evidence type="ECO:0000259" key="9">
    <source>
        <dbReference type="PROSITE" id="PS50850"/>
    </source>
</evidence>
<name>A0ABZ2C0Z4_9PROT</name>
<evidence type="ECO:0000313" key="11">
    <source>
        <dbReference type="Proteomes" id="UP001330434"/>
    </source>
</evidence>
<feature type="transmembrane region" description="Helical" evidence="8">
    <location>
        <begin position="289"/>
        <end position="310"/>
    </location>
</feature>
<feature type="transmembrane region" description="Helical" evidence="8">
    <location>
        <begin position="254"/>
        <end position="277"/>
    </location>
</feature>
<proteinExistence type="inferred from homology"/>
<gene>
    <name evidence="10" type="ORF">Bealeia1_00305</name>
</gene>
<comment type="similarity">
    <text evidence="2 8">Belongs to the major facilitator superfamily. Bcr/CmlA family.</text>
</comment>
<feature type="transmembrane region" description="Helical" evidence="8">
    <location>
        <begin position="354"/>
        <end position="374"/>
    </location>
</feature>
<sequence>MKPFSTTLHSLPHWVLVGLLSCLAGLGIFSTYIYLPSLPAITKEFGSQDFMIKLTIAVGFFGAGLGQLILGPFSDFLGRRKLVLLSLTLFIVGSLGAAFSTTIPFLIVMRFIQGASSGTCLAVVRAVARDLFSGKDFTKFMMTVVMVISVSLAVAPILGGYLQTYFGWRSTFYFLAFASMLIFLFVVLAMSETNASQPTEKLTHFQIVKGVHNNYGILIRDSYFIVNCLTLGLVFSSTICMSTMFPFIYSDFGWSIQAIGYVSGTFAVGNILGSYISRKVADWAPGRQIIMAALMINLSIVLLAGSIIVFFEMSPFILLCFVVVMLVFTMLIQSNSSALALTEHPKRAGTAASLLGGIHIGSGAIGATLAGVVPDTVSNLFLINFMVFIFCSLLFFPFVYLKSR</sequence>
<evidence type="ECO:0000256" key="3">
    <source>
        <dbReference type="ARBA" id="ARBA00022448"/>
    </source>
</evidence>
<dbReference type="RefSeq" id="WP_331256663.1">
    <property type="nucleotide sequence ID" value="NZ_CP133270.1"/>
</dbReference>
<dbReference type="InterPro" id="IPR011701">
    <property type="entry name" value="MFS"/>
</dbReference>
<evidence type="ECO:0000256" key="6">
    <source>
        <dbReference type="ARBA" id="ARBA00022989"/>
    </source>
</evidence>
<evidence type="ECO:0000256" key="5">
    <source>
        <dbReference type="ARBA" id="ARBA00022692"/>
    </source>
</evidence>
<evidence type="ECO:0000256" key="2">
    <source>
        <dbReference type="ARBA" id="ARBA00006236"/>
    </source>
</evidence>
<dbReference type="Pfam" id="PF07690">
    <property type="entry name" value="MFS_1"/>
    <property type="match status" value="1"/>
</dbReference>
<feature type="transmembrane region" description="Helical" evidence="8">
    <location>
        <begin position="140"/>
        <end position="159"/>
    </location>
</feature>
<dbReference type="InterPro" id="IPR005829">
    <property type="entry name" value="Sugar_transporter_CS"/>
</dbReference>
<evidence type="ECO:0000313" key="10">
    <source>
        <dbReference type="EMBL" id="WVX66132.1"/>
    </source>
</evidence>
<keyword evidence="8" id="KW-0997">Cell inner membrane</keyword>
<feature type="transmembrane region" description="Helical" evidence="8">
    <location>
        <begin position="82"/>
        <end position="99"/>
    </location>
</feature>
<keyword evidence="5 8" id="KW-0812">Transmembrane</keyword>
<feature type="transmembrane region" description="Helical" evidence="8">
    <location>
        <begin position="380"/>
        <end position="401"/>
    </location>
</feature>
<dbReference type="PROSITE" id="PS00216">
    <property type="entry name" value="SUGAR_TRANSPORT_1"/>
    <property type="match status" value="1"/>
</dbReference>
<feature type="domain" description="Major facilitator superfamily (MFS) profile" evidence="9">
    <location>
        <begin position="13"/>
        <end position="404"/>
    </location>
</feature>
<dbReference type="InterPro" id="IPR036259">
    <property type="entry name" value="MFS_trans_sf"/>
</dbReference>
<accession>A0ABZ2C0Z4</accession>
<feature type="transmembrane region" description="Helical" evidence="8">
    <location>
        <begin position="105"/>
        <end position="128"/>
    </location>
</feature>
<dbReference type="PROSITE" id="PS50850">
    <property type="entry name" value="MFS"/>
    <property type="match status" value="1"/>
</dbReference>
<keyword evidence="7 8" id="KW-0472">Membrane</keyword>
<feature type="transmembrane region" description="Helical" evidence="8">
    <location>
        <begin position="316"/>
        <end position="333"/>
    </location>
</feature>
<dbReference type="Gene3D" id="1.20.1720.10">
    <property type="entry name" value="Multidrug resistance protein D"/>
    <property type="match status" value="1"/>
</dbReference>
<evidence type="ECO:0000256" key="8">
    <source>
        <dbReference type="RuleBase" id="RU365088"/>
    </source>
</evidence>
<protein>
    <recommendedName>
        <fullName evidence="8">Bcr/CflA family efflux transporter</fullName>
    </recommendedName>
</protein>
<comment type="subcellular location">
    <subcellularLocation>
        <location evidence="8">Cell inner membrane</location>
        <topology evidence="8">Multi-pass membrane protein</topology>
    </subcellularLocation>
    <subcellularLocation>
        <location evidence="1">Cell membrane</location>
        <topology evidence="1">Multi-pass membrane protein</topology>
    </subcellularLocation>
</comment>
<dbReference type="Proteomes" id="UP001330434">
    <property type="component" value="Chromosome"/>
</dbReference>
<keyword evidence="6 8" id="KW-1133">Transmembrane helix</keyword>
<evidence type="ECO:0000256" key="1">
    <source>
        <dbReference type="ARBA" id="ARBA00004651"/>
    </source>
</evidence>
<dbReference type="PROSITE" id="PS51257">
    <property type="entry name" value="PROKAR_LIPOPROTEIN"/>
    <property type="match status" value="1"/>
</dbReference>
<dbReference type="SUPFAM" id="SSF103473">
    <property type="entry name" value="MFS general substrate transporter"/>
    <property type="match status" value="1"/>
</dbReference>
<feature type="transmembrane region" description="Helical" evidence="8">
    <location>
        <begin position="224"/>
        <end position="248"/>
    </location>
</feature>